<name>A0A179FUV5_METCM</name>
<dbReference type="GeneID" id="28855508"/>
<dbReference type="KEGG" id="pchm:VFPPC_13742"/>
<sequence length="377" mass="42254">MATITTPPLGPSSTSLSATSTATCTNAVPGKYGYVPPGSCNSNYEYDPSFAGNMAFAVLFGLSTVTHLVQAIVFKKRFIWVLLMGGVWETAAFSLRTAGAHDQQQEQFVIWGQLLFLLAPLWINAFAYMTVARMIYFGIPEKKIWGVRATKLTLIFVWLDVACFLVQGAGGSMLSGDLSANVKSIGMRIFTGGIGLQLGFVVIFSGMTIFFYWKMHQVTGGHIGRMRWLIWTMFLVLAMIVMRTIFRLVEFGPGLSHSNPMLGNELYPLMLDAFPMLLAFVALNIMHPGYVLKGPDGEFPRMTRAEKKAIKQQKKEEKQRKKEEKQNKKAAKKGRTMGKYMNTEDIGLEDTARRTDSDSEWPLEESHRVDWSRQNNV</sequence>
<feature type="transmembrane region" description="Helical" evidence="6">
    <location>
        <begin position="266"/>
        <end position="286"/>
    </location>
</feature>
<comment type="caution">
    <text evidence="7">The sequence shown here is derived from an EMBL/GenBank/DDBJ whole genome shotgun (WGS) entry which is preliminary data.</text>
</comment>
<feature type="transmembrane region" description="Helical" evidence="6">
    <location>
        <begin position="194"/>
        <end position="213"/>
    </location>
</feature>
<feature type="transmembrane region" description="Helical" evidence="6">
    <location>
        <begin position="152"/>
        <end position="174"/>
    </location>
</feature>
<dbReference type="GO" id="GO:0016020">
    <property type="term" value="C:membrane"/>
    <property type="evidence" value="ECO:0007669"/>
    <property type="project" value="UniProtKB-SubCell"/>
</dbReference>
<organism evidence="7 8">
    <name type="scientific">Pochonia chlamydosporia 170</name>
    <dbReference type="NCBI Taxonomy" id="1380566"/>
    <lineage>
        <taxon>Eukaryota</taxon>
        <taxon>Fungi</taxon>
        <taxon>Dikarya</taxon>
        <taxon>Ascomycota</taxon>
        <taxon>Pezizomycotina</taxon>
        <taxon>Sordariomycetes</taxon>
        <taxon>Hypocreomycetidae</taxon>
        <taxon>Hypocreales</taxon>
        <taxon>Clavicipitaceae</taxon>
        <taxon>Pochonia</taxon>
    </lineage>
</organism>
<dbReference type="OrthoDB" id="5384040at2759"/>
<evidence type="ECO:0000256" key="1">
    <source>
        <dbReference type="ARBA" id="ARBA00004141"/>
    </source>
</evidence>
<dbReference type="STRING" id="1380566.A0A179FUV5"/>
<feature type="transmembrane region" description="Helical" evidence="6">
    <location>
        <begin position="225"/>
        <end position="246"/>
    </location>
</feature>
<evidence type="ECO:0000313" key="8">
    <source>
        <dbReference type="Proteomes" id="UP000078397"/>
    </source>
</evidence>
<keyword evidence="3 6" id="KW-1133">Transmembrane helix</keyword>
<dbReference type="AlphaFoldDB" id="A0A179FUV5"/>
<feature type="compositionally biased region" description="Basic and acidic residues" evidence="5">
    <location>
        <begin position="310"/>
        <end position="327"/>
    </location>
</feature>
<evidence type="ECO:0000256" key="4">
    <source>
        <dbReference type="ARBA" id="ARBA00023136"/>
    </source>
</evidence>
<proteinExistence type="predicted"/>
<evidence type="ECO:0000256" key="6">
    <source>
        <dbReference type="SAM" id="Phobius"/>
    </source>
</evidence>
<feature type="region of interest" description="Disordered" evidence="5">
    <location>
        <begin position="310"/>
        <end position="377"/>
    </location>
</feature>
<dbReference type="InterPro" id="IPR007568">
    <property type="entry name" value="RTA1"/>
</dbReference>
<reference evidence="7 8" key="1">
    <citation type="journal article" date="2016" name="PLoS Pathog.">
        <title>Biosynthesis of antibiotic leucinostatins in bio-control fungus Purpureocillium lilacinum and their inhibition on phytophthora revealed by genome mining.</title>
        <authorList>
            <person name="Wang G."/>
            <person name="Liu Z."/>
            <person name="Lin R."/>
            <person name="Li E."/>
            <person name="Mao Z."/>
            <person name="Ling J."/>
            <person name="Yang Y."/>
            <person name="Yin W.B."/>
            <person name="Xie B."/>
        </authorList>
    </citation>
    <scope>NUCLEOTIDE SEQUENCE [LARGE SCALE GENOMIC DNA]</scope>
    <source>
        <strain evidence="7">170</strain>
    </source>
</reference>
<keyword evidence="4 6" id="KW-0472">Membrane</keyword>
<evidence type="ECO:0000256" key="2">
    <source>
        <dbReference type="ARBA" id="ARBA00022692"/>
    </source>
</evidence>
<dbReference type="Pfam" id="PF04479">
    <property type="entry name" value="RTA1"/>
    <property type="match status" value="1"/>
</dbReference>
<feature type="transmembrane region" description="Helical" evidence="6">
    <location>
        <begin position="108"/>
        <end position="131"/>
    </location>
</feature>
<comment type="subcellular location">
    <subcellularLocation>
        <location evidence="1">Membrane</location>
        <topology evidence="1">Multi-pass membrane protein</topology>
    </subcellularLocation>
</comment>
<protein>
    <submittedName>
        <fullName evidence="7">RTA1 domain-containing protein</fullName>
    </submittedName>
</protein>
<dbReference type="PANTHER" id="PTHR31465">
    <property type="entry name" value="PROTEIN RTA1-RELATED"/>
    <property type="match status" value="1"/>
</dbReference>
<evidence type="ECO:0000313" key="7">
    <source>
        <dbReference type="EMBL" id="OAQ68853.1"/>
    </source>
</evidence>
<keyword evidence="8" id="KW-1185">Reference proteome</keyword>
<feature type="transmembrane region" description="Helical" evidence="6">
    <location>
        <begin position="50"/>
        <end position="69"/>
    </location>
</feature>
<accession>A0A179FUV5</accession>
<dbReference type="RefSeq" id="XP_018145703.1">
    <property type="nucleotide sequence ID" value="XM_018291514.1"/>
</dbReference>
<keyword evidence="2 6" id="KW-0812">Transmembrane</keyword>
<dbReference type="EMBL" id="LSBJ02000003">
    <property type="protein sequence ID" value="OAQ68853.1"/>
    <property type="molecule type" value="Genomic_DNA"/>
</dbReference>
<evidence type="ECO:0000256" key="5">
    <source>
        <dbReference type="SAM" id="MobiDB-lite"/>
    </source>
</evidence>
<dbReference type="Proteomes" id="UP000078397">
    <property type="component" value="Unassembled WGS sequence"/>
</dbReference>
<dbReference type="PANTHER" id="PTHR31465:SF15">
    <property type="entry name" value="LIPID TRANSPORTER ATNI-RELATED"/>
    <property type="match status" value="1"/>
</dbReference>
<gene>
    <name evidence="7" type="ORF">VFPPC_13742</name>
</gene>
<feature type="transmembrane region" description="Helical" evidence="6">
    <location>
        <begin position="78"/>
        <end position="96"/>
    </location>
</feature>
<evidence type="ECO:0000256" key="3">
    <source>
        <dbReference type="ARBA" id="ARBA00022989"/>
    </source>
</evidence>